<dbReference type="Proteomes" id="UP000537204">
    <property type="component" value="Unassembled WGS sequence"/>
</dbReference>
<organism evidence="4 5">
    <name type="scientific">Pedobacter cryoconitis</name>
    <dbReference type="NCBI Taxonomy" id="188932"/>
    <lineage>
        <taxon>Bacteria</taxon>
        <taxon>Pseudomonadati</taxon>
        <taxon>Bacteroidota</taxon>
        <taxon>Sphingobacteriia</taxon>
        <taxon>Sphingobacteriales</taxon>
        <taxon>Sphingobacteriaceae</taxon>
        <taxon>Pedobacter</taxon>
    </lineage>
</organism>
<dbReference type="AlphaFoldDB" id="A0A7W8ZLK8"/>
<comment type="caution">
    <text evidence="4">The sequence shown here is derived from an EMBL/GenBank/DDBJ whole genome shotgun (WGS) entry which is preliminary data.</text>
</comment>
<keyword evidence="4" id="KW-0328">Glycosyltransferase</keyword>
<accession>A0A7W8ZLK8</accession>
<dbReference type="InterPro" id="IPR017932">
    <property type="entry name" value="GATase_2_dom"/>
</dbReference>
<evidence type="ECO:0000259" key="3">
    <source>
        <dbReference type="PROSITE" id="PS51278"/>
    </source>
</evidence>
<gene>
    <name evidence="4" type="ORF">HDE68_002159</name>
</gene>
<reference evidence="4 5" key="1">
    <citation type="submission" date="2020-08" db="EMBL/GenBank/DDBJ databases">
        <title>Genomic Encyclopedia of Type Strains, Phase IV (KMG-V): Genome sequencing to study the core and pangenomes of soil and plant-associated prokaryotes.</title>
        <authorList>
            <person name="Whitman W."/>
        </authorList>
    </citation>
    <scope>NUCLEOTIDE SEQUENCE [LARGE SCALE GENOMIC DNA]</scope>
    <source>
        <strain evidence="4 5">S3M1</strain>
    </source>
</reference>
<sequence length="633" mass="71786">MSDQIKHECGIAFIRLLKPLSFYQEKYGTALYGLNKLYLLMEKQHNRGQDGAGIATIKLDVKPGHRYISRYRSMAQNAVADIFGYVQGKFADIQNETPELMQDAEWLKQNVSFIGEVLLGHLRYGTHGQNSIENCHPFLRQNNWMTRNLVIAGNFNMTNVDELLEQLYELGQHPKEQADTVTVLEKIGHFLDDENQELFDTYKKEGLSNVEITAKISQNLNIANILTRSAKNWDGGYAISGIVGNGDAFILRDPSGIRPAFFYQDDEIVVAASERPAIQTAFNVGINSVQEIKPGHALIVKKDGTVTQEIFREPQEKRACSFERIYFSRGSDADIYKERKQLGRLLIDQILNAVNSDLKNTVFSFIPNTAEISFYGLVEGVHKHIKKIQKNTLIERKETLTDAELDELLSMAPRVEKLAIKDVKLRTFITADADRKEMVAHVYDTTYGVIKNNVDTLVAVDDSIVRGTTLKQSIIKIIDRLHPKKIIIVSSAPQIRYPDCYGIDMSKLGQFVAFEAAIQLLKERGLEHIIEEVYQKCKASLLLPKEEIVNHVKDIYRPFKQEEISAQITKIITPKDTVAQVEVIYQTLDNLHIACPNHTGDWYFSGNYPTPGGNKVVNKAFVNWKEGNNQRAY</sequence>
<feature type="domain" description="Glutamine amidotransferase type-2" evidence="3">
    <location>
        <begin position="9"/>
        <end position="303"/>
    </location>
</feature>
<proteinExistence type="predicted"/>
<dbReference type="InterPro" id="IPR029055">
    <property type="entry name" value="Ntn_hydrolases_N"/>
</dbReference>
<dbReference type="EC" id="2.4.2.14" evidence="4"/>
<name>A0A7W8ZLK8_9SPHI</name>
<dbReference type="InterPro" id="IPR029057">
    <property type="entry name" value="PRTase-like"/>
</dbReference>
<evidence type="ECO:0000256" key="2">
    <source>
        <dbReference type="ARBA" id="ARBA00022962"/>
    </source>
</evidence>
<dbReference type="Gene3D" id="3.60.20.10">
    <property type="entry name" value="Glutamine Phosphoribosylpyrophosphate, subunit 1, domain 1"/>
    <property type="match status" value="1"/>
</dbReference>
<dbReference type="GO" id="GO:0004044">
    <property type="term" value="F:amidophosphoribosyltransferase activity"/>
    <property type="evidence" value="ECO:0007669"/>
    <property type="project" value="UniProtKB-EC"/>
</dbReference>
<dbReference type="PANTHER" id="PTHR11907">
    <property type="entry name" value="AMIDOPHOSPHORIBOSYLTRANSFERASE"/>
    <property type="match status" value="1"/>
</dbReference>
<dbReference type="RefSeq" id="WP_183881613.1">
    <property type="nucleotide sequence ID" value="NZ_JACHCD010000003.1"/>
</dbReference>
<keyword evidence="1 4" id="KW-0808">Transferase</keyword>
<dbReference type="SUPFAM" id="SSF53271">
    <property type="entry name" value="PRTase-like"/>
    <property type="match status" value="1"/>
</dbReference>
<dbReference type="EMBL" id="JACHCE010000002">
    <property type="protein sequence ID" value="MBB5636271.1"/>
    <property type="molecule type" value="Genomic_DNA"/>
</dbReference>
<protein>
    <submittedName>
        <fullName evidence="4">Amidophosphoribosyltransferase</fullName>
        <ecNumber evidence="4">2.4.2.14</ecNumber>
    </submittedName>
</protein>
<dbReference type="PROSITE" id="PS51278">
    <property type="entry name" value="GATASE_TYPE_2"/>
    <property type="match status" value="1"/>
</dbReference>
<evidence type="ECO:0000313" key="4">
    <source>
        <dbReference type="EMBL" id="MBB5636271.1"/>
    </source>
</evidence>
<evidence type="ECO:0000313" key="5">
    <source>
        <dbReference type="Proteomes" id="UP000537204"/>
    </source>
</evidence>
<keyword evidence="2" id="KW-0315">Glutamine amidotransferase</keyword>
<dbReference type="SUPFAM" id="SSF56235">
    <property type="entry name" value="N-terminal nucleophile aminohydrolases (Ntn hydrolases)"/>
    <property type="match status" value="1"/>
</dbReference>
<evidence type="ECO:0000256" key="1">
    <source>
        <dbReference type="ARBA" id="ARBA00022679"/>
    </source>
</evidence>